<keyword evidence="2" id="KW-0479">Metal-binding</keyword>
<evidence type="ECO:0000313" key="7">
    <source>
        <dbReference type="EMBL" id="AOW47785.1"/>
    </source>
</evidence>
<dbReference type="Pfam" id="PF19112">
    <property type="entry name" value="VanA_C"/>
    <property type="match status" value="1"/>
</dbReference>
<name>A0A1D8QZM7_9PROT</name>
<evidence type="ECO:0000256" key="1">
    <source>
        <dbReference type="ARBA" id="ARBA00022714"/>
    </source>
</evidence>
<proteinExistence type="predicted"/>
<dbReference type="PROSITE" id="PS51296">
    <property type="entry name" value="RIESKE"/>
    <property type="match status" value="1"/>
</dbReference>
<evidence type="ECO:0000256" key="5">
    <source>
        <dbReference type="ARBA" id="ARBA00023014"/>
    </source>
</evidence>
<dbReference type="InterPro" id="IPR036922">
    <property type="entry name" value="Rieske_2Fe-2S_sf"/>
</dbReference>
<keyword evidence="8" id="KW-1185">Reference proteome</keyword>
<organism evidence="7 8">
    <name type="scientific">Acetobacter ascendens</name>
    <dbReference type="NCBI Taxonomy" id="481146"/>
    <lineage>
        <taxon>Bacteria</taxon>
        <taxon>Pseudomonadati</taxon>
        <taxon>Pseudomonadota</taxon>
        <taxon>Alphaproteobacteria</taxon>
        <taxon>Acetobacterales</taxon>
        <taxon>Acetobacteraceae</taxon>
        <taxon>Acetobacter</taxon>
    </lineage>
</organism>
<evidence type="ECO:0000256" key="3">
    <source>
        <dbReference type="ARBA" id="ARBA00023002"/>
    </source>
</evidence>
<dbReference type="SUPFAM" id="SSF55961">
    <property type="entry name" value="Bet v1-like"/>
    <property type="match status" value="1"/>
</dbReference>
<evidence type="ECO:0000259" key="6">
    <source>
        <dbReference type="PROSITE" id="PS51296"/>
    </source>
</evidence>
<dbReference type="PANTHER" id="PTHR21266:SF60">
    <property type="entry name" value="3-KETOSTEROID-9-ALPHA-MONOOXYGENASE, OXYGENASE COMPONENT"/>
    <property type="match status" value="1"/>
</dbReference>
<dbReference type="KEGG" id="aasc:A4S02_04930"/>
<keyword evidence="3" id="KW-0560">Oxidoreductase</keyword>
<keyword evidence="1" id="KW-0001">2Fe-2S</keyword>
<dbReference type="RefSeq" id="WP_070324181.1">
    <property type="nucleotide sequence ID" value="NZ_CP015164.1"/>
</dbReference>
<dbReference type="PANTHER" id="PTHR21266">
    <property type="entry name" value="IRON-SULFUR DOMAIN CONTAINING PROTEIN"/>
    <property type="match status" value="1"/>
</dbReference>
<reference evidence="8" key="1">
    <citation type="submission" date="2016-04" db="EMBL/GenBank/DDBJ databases">
        <authorList>
            <person name="Jeon C.O."/>
            <person name="Cho G.Y."/>
            <person name="Jeong H.I."/>
            <person name="Kim K.H."/>
        </authorList>
    </citation>
    <scope>NUCLEOTIDE SEQUENCE [LARGE SCALE GENOMIC DNA]</scope>
    <source>
        <strain evidence="8">LMG 1590</strain>
    </source>
</reference>
<dbReference type="SUPFAM" id="SSF50022">
    <property type="entry name" value="ISP domain"/>
    <property type="match status" value="1"/>
</dbReference>
<evidence type="ECO:0000256" key="4">
    <source>
        <dbReference type="ARBA" id="ARBA00023004"/>
    </source>
</evidence>
<dbReference type="GO" id="GO:0016491">
    <property type="term" value="F:oxidoreductase activity"/>
    <property type="evidence" value="ECO:0007669"/>
    <property type="project" value="UniProtKB-KW"/>
</dbReference>
<evidence type="ECO:0000256" key="2">
    <source>
        <dbReference type="ARBA" id="ARBA00022723"/>
    </source>
</evidence>
<dbReference type="AlphaFoldDB" id="A0A1D8QZM7"/>
<dbReference type="GO" id="GO:0051537">
    <property type="term" value="F:2 iron, 2 sulfur cluster binding"/>
    <property type="evidence" value="ECO:0007669"/>
    <property type="project" value="UniProtKB-KW"/>
</dbReference>
<accession>A0A1D8QZM7</accession>
<protein>
    <submittedName>
        <fullName evidence="7">Ferredoxin</fullName>
    </submittedName>
</protein>
<sequence>MQNGFRAAGSNTVDLKQTDLRRVKSNPNFWYPLAWSREVKRGKALDVVFAGHHIVIVRPLTGLPYALDGLCPHRQVLLGKGDVHNNLITCMAHGITFNREGQSVAPNPQPGATCLKLKTWACQEKGGLLFVFMGDQTLANTVPLPNFPRVSDRHYRTRRFGQVVNCHYSFMHENLMDMNHQVLHSKLVGKMKPRFLGMESGENFVEARYTFARTGGKQPISEALIYGQRRRDGRDFAYRDIMTIRTQYPYQTLRIETQGIDEPVMELWISYVPQDSEELTNRVFGLLSIRRLKVPLLLDLAWPLLIAFTERVFFEDREIVELEQRAWKDLGGDHNAEVFPVILALRQLLRARGISPDTGGLNHDTQKRASS</sequence>
<dbReference type="GO" id="GO:0046872">
    <property type="term" value="F:metal ion binding"/>
    <property type="evidence" value="ECO:0007669"/>
    <property type="project" value="UniProtKB-KW"/>
</dbReference>
<dbReference type="Gene3D" id="2.102.10.10">
    <property type="entry name" value="Rieske [2Fe-2S] iron-sulphur domain"/>
    <property type="match status" value="1"/>
</dbReference>
<dbReference type="InterPro" id="IPR017941">
    <property type="entry name" value="Rieske_2Fe-2S"/>
</dbReference>
<keyword evidence="4" id="KW-0408">Iron</keyword>
<evidence type="ECO:0000313" key="8">
    <source>
        <dbReference type="Proteomes" id="UP000175973"/>
    </source>
</evidence>
<keyword evidence="5" id="KW-0411">Iron-sulfur</keyword>
<dbReference type="InterPro" id="IPR044043">
    <property type="entry name" value="VanA_C_cat"/>
</dbReference>
<feature type="domain" description="Rieske" evidence="6">
    <location>
        <begin position="30"/>
        <end position="131"/>
    </location>
</feature>
<dbReference type="EMBL" id="CP015164">
    <property type="protein sequence ID" value="AOW47785.1"/>
    <property type="molecule type" value="Genomic_DNA"/>
</dbReference>
<gene>
    <name evidence="7" type="ORF">A4S02_04930</name>
</gene>
<dbReference type="InterPro" id="IPR050584">
    <property type="entry name" value="Cholesterol_7-desaturase"/>
</dbReference>
<dbReference type="Pfam" id="PF00355">
    <property type="entry name" value="Rieske"/>
    <property type="match status" value="1"/>
</dbReference>
<dbReference type="Proteomes" id="UP000175973">
    <property type="component" value="Chromosome"/>
</dbReference>